<evidence type="ECO:0000313" key="3">
    <source>
        <dbReference type="Proteomes" id="UP001165060"/>
    </source>
</evidence>
<evidence type="ECO:0000313" key="2">
    <source>
        <dbReference type="EMBL" id="GMI27254.1"/>
    </source>
</evidence>
<name>A0ABQ6MIL5_9STRA</name>
<dbReference type="EMBL" id="BRYB01002894">
    <property type="protein sequence ID" value="GMI27254.1"/>
    <property type="molecule type" value="Genomic_DNA"/>
</dbReference>
<gene>
    <name evidence="2" type="ORF">TeGR_g9453</name>
</gene>
<organism evidence="2 3">
    <name type="scientific">Tetraparma gracilis</name>
    <dbReference type="NCBI Taxonomy" id="2962635"/>
    <lineage>
        <taxon>Eukaryota</taxon>
        <taxon>Sar</taxon>
        <taxon>Stramenopiles</taxon>
        <taxon>Ochrophyta</taxon>
        <taxon>Bolidophyceae</taxon>
        <taxon>Parmales</taxon>
        <taxon>Triparmaceae</taxon>
        <taxon>Tetraparma</taxon>
    </lineage>
</organism>
<reference evidence="2 3" key="1">
    <citation type="journal article" date="2023" name="Commun. Biol.">
        <title>Genome analysis of Parmales, the sister group of diatoms, reveals the evolutionary specialization of diatoms from phago-mixotrophs to photoautotrophs.</title>
        <authorList>
            <person name="Ban H."/>
            <person name="Sato S."/>
            <person name="Yoshikawa S."/>
            <person name="Yamada K."/>
            <person name="Nakamura Y."/>
            <person name="Ichinomiya M."/>
            <person name="Sato N."/>
            <person name="Blanc-Mathieu R."/>
            <person name="Endo H."/>
            <person name="Kuwata A."/>
            <person name="Ogata H."/>
        </authorList>
    </citation>
    <scope>NUCLEOTIDE SEQUENCE [LARGE SCALE GENOMIC DNA]</scope>
</reference>
<feature type="non-terminal residue" evidence="2">
    <location>
        <position position="81"/>
    </location>
</feature>
<dbReference type="Proteomes" id="UP001165060">
    <property type="component" value="Unassembled WGS sequence"/>
</dbReference>
<evidence type="ECO:0000256" key="1">
    <source>
        <dbReference type="SAM" id="MobiDB-lite"/>
    </source>
</evidence>
<keyword evidence="3" id="KW-1185">Reference proteome</keyword>
<proteinExistence type="predicted"/>
<comment type="caution">
    <text evidence="2">The sequence shown here is derived from an EMBL/GenBank/DDBJ whole genome shotgun (WGS) entry which is preliminary data.</text>
</comment>
<protein>
    <submittedName>
        <fullName evidence="2">Uncharacterized protein</fullName>
    </submittedName>
</protein>
<sequence length="81" mass="8719">MPSSNRSHILSLEEQVRVLSASVRSLTASSPPPPSSSAEASLLRSRLSRSEATLLVQQRTAARYKEACARLRGENAALLAE</sequence>
<accession>A0ABQ6MIL5</accession>
<feature type="region of interest" description="Disordered" evidence="1">
    <location>
        <begin position="23"/>
        <end position="42"/>
    </location>
</feature>